<dbReference type="AlphaFoldDB" id="A0A0T7P7R9"/>
<dbReference type="EMBL" id="CGBR01000027">
    <property type="protein sequence ID" value="CFQ70081.1"/>
    <property type="molecule type" value="Genomic_DNA"/>
</dbReference>
<dbReference type="InterPro" id="IPR019596">
    <property type="entry name" value="Phage_Mu_GpM_tail_tub"/>
</dbReference>
<sequence>MARIGGTCFFKIDGQQLSLTGGIEVPMNTAVKDDVIGLDGSVDYKETHRAPYTKGTFKVPKDYPISKIISADTMTITSELANGQVYVLSSAWLHGEANHNAEEGTVDMEFHGQEGFYQ</sequence>
<accession>A0A0T7P7R9</accession>
<gene>
    <name evidence="1" type="ORF">ERS137941_03246</name>
</gene>
<dbReference type="RefSeq" id="WP_023160389.1">
    <property type="nucleotide sequence ID" value="NZ_CGBR01000027.1"/>
</dbReference>
<dbReference type="Pfam" id="PF10618">
    <property type="entry name" value="Tail_tube"/>
    <property type="match status" value="1"/>
</dbReference>
<organism evidence="1 2">
    <name type="scientific">Yersinia enterocolitica</name>
    <dbReference type="NCBI Taxonomy" id="630"/>
    <lineage>
        <taxon>Bacteria</taxon>
        <taxon>Pseudomonadati</taxon>
        <taxon>Pseudomonadota</taxon>
        <taxon>Gammaproteobacteria</taxon>
        <taxon>Enterobacterales</taxon>
        <taxon>Yersiniaceae</taxon>
        <taxon>Yersinia</taxon>
    </lineage>
</organism>
<proteinExistence type="predicted"/>
<reference evidence="1 2" key="1">
    <citation type="submission" date="2015-03" db="EMBL/GenBank/DDBJ databases">
        <authorList>
            <person name="Murphy D."/>
        </authorList>
    </citation>
    <scope>NUCLEOTIDE SEQUENCE [LARGE SCALE GENOMIC DNA]</scope>
    <source>
        <strain evidence="1 2">IP26249</strain>
    </source>
</reference>
<protein>
    <submittedName>
        <fullName evidence="1">Phage tail tube protein</fullName>
    </submittedName>
</protein>
<evidence type="ECO:0000313" key="2">
    <source>
        <dbReference type="Proteomes" id="UP000048841"/>
    </source>
</evidence>
<evidence type="ECO:0000313" key="1">
    <source>
        <dbReference type="EMBL" id="CFQ70081.1"/>
    </source>
</evidence>
<dbReference type="Proteomes" id="UP000048841">
    <property type="component" value="Unassembled WGS sequence"/>
</dbReference>
<name>A0A0T7P7R9_YEREN</name>